<dbReference type="CDD" id="cd00085">
    <property type="entry name" value="HNHc"/>
    <property type="match status" value="1"/>
</dbReference>
<feature type="region of interest" description="Disordered" evidence="1">
    <location>
        <begin position="373"/>
        <end position="412"/>
    </location>
</feature>
<reference evidence="3" key="1">
    <citation type="submission" date="2019-09" db="EMBL/GenBank/DDBJ databases">
        <authorList>
            <person name="Li J."/>
        </authorList>
    </citation>
    <scope>NUCLEOTIDE SEQUENCE [LARGE SCALE GENOMIC DNA]</scope>
    <source>
        <strain evidence="3">NRBC 14897</strain>
    </source>
</reference>
<dbReference type="SMART" id="SM00507">
    <property type="entry name" value="HNHc"/>
    <property type="match status" value="1"/>
</dbReference>
<gene>
    <name evidence="3" type="ORF">ESP62_016925</name>
</gene>
<name>A0A641AKC2_9ACTN</name>
<dbReference type="InterPro" id="IPR003615">
    <property type="entry name" value="HNH_nuc"/>
</dbReference>
<protein>
    <submittedName>
        <fullName evidence="3">HNH endonuclease</fullName>
    </submittedName>
</protein>
<evidence type="ECO:0000256" key="1">
    <source>
        <dbReference type="SAM" id="MobiDB-lite"/>
    </source>
</evidence>
<proteinExistence type="predicted"/>
<dbReference type="GO" id="GO:0004519">
    <property type="term" value="F:endonuclease activity"/>
    <property type="evidence" value="ECO:0007669"/>
    <property type="project" value="UniProtKB-KW"/>
</dbReference>
<dbReference type="EMBL" id="SDPP02000005">
    <property type="protein sequence ID" value="KAA1373639.1"/>
    <property type="molecule type" value="Genomic_DNA"/>
</dbReference>
<evidence type="ECO:0000259" key="2">
    <source>
        <dbReference type="SMART" id="SM00507"/>
    </source>
</evidence>
<dbReference type="OrthoDB" id="5241234at2"/>
<keyword evidence="3" id="KW-0540">Nuclease</keyword>
<feature type="domain" description="HNH nuclease" evidence="2">
    <location>
        <begin position="318"/>
        <end position="368"/>
    </location>
</feature>
<keyword evidence="3" id="KW-0255">Endonuclease</keyword>
<dbReference type="RefSeq" id="WP_129185100.1">
    <property type="nucleotide sequence ID" value="NZ_JAGIOG010000001.1"/>
</dbReference>
<evidence type="ECO:0000313" key="3">
    <source>
        <dbReference type="EMBL" id="KAA1373639.1"/>
    </source>
</evidence>
<sequence>MFETAPTDAVLAHVRGFDFSGEPAHECGAARVDAVRELDRIIRAAQAEQATQIAALIDERFAMMAGSGDPVLSVIGEISMARTIGPTAAGNQIELAMGMARMPQVFTLFRDGIISEATARAVAIETRSLHVDDGIVADAEIAAKIAGMTTVQARQCAARIVIGLDAEAAHERARRNRADARVTMTPESDGVATLHVRGPAEEILAAYKTLDDWATGLRSTGDPRTRGRIMGQTLVERVTGLAYADEADVEIQLVLDAETLLAGGDTPVDLVGFGPISPDVADEIIARARTASVRRLLIDPVDGSLLVRESRRRRFDRTTSAHIRTRDRRCRQPGCDLSIRDDDHIVDYQHGGQTTADNGQGLCKRSHTLKHQPGWQVTGDGKITTWRTPTGHEYRSTPPPVLPGRDLGHLRQ</sequence>
<dbReference type="Proteomes" id="UP001515100">
    <property type="component" value="Unassembled WGS sequence"/>
</dbReference>
<comment type="caution">
    <text evidence="3">The sequence shown here is derived from an EMBL/GenBank/DDBJ whole genome shotgun (WGS) entry which is preliminary data.</text>
</comment>
<dbReference type="AlphaFoldDB" id="A0A641AKC2"/>
<keyword evidence="4" id="KW-1185">Reference proteome</keyword>
<accession>A0A641AKC2</accession>
<keyword evidence="3" id="KW-0378">Hydrolase</keyword>
<evidence type="ECO:0000313" key="4">
    <source>
        <dbReference type="Proteomes" id="UP001515100"/>
    </source>
</evidence>
<organism evidence="3 4">
    <name type="scientific">Aeromicrobium fastidiosum</name>
    <dbReference type="NCBI Taxonomy" id="52699"/>
    <lineage>
        <taxon>Bacteria</taxon>
        <taxon>Bacillati</taxon>
        <taxon>Actinomycetota</taxon>
        <taxon>Actinomycetes</taxon>
        <taxon>Propionibacteriales</taxon>
        <taxon>Nocardioidaceae</taxon>
        <taxon>Aeromicrobium</taxon>
    </lineage>
</organism>